<evidence type="ECO:0000256" key="1">
    <source>
        <dbReference type="ARBA" id="ARBA00023015"/>
    </source>
</evidence>
<gene>
    <name evidence="4" type="ORF">E3T53_02855</name>
</gene>
<dbReference type="GO" id="GO:0003677">
    <property type="term" value="F:DNA binding"/>
    <property type="evidence" value="ECO:0007669"/>
    <property type="project" value="UniProtKB-KW"/>
</dbReference>
<accession>A0A4Y8KQM0</accession>
<dbReference type="PANTHER" id="PTHR30136">
    <property type="entry name" value="HELIX-TURN-HELIX TRANSCRIPTIONAL REGULATOR, ICLR FAMILY"/>
    <property type="match status" value="1"/>
</dbReference>
<reference evidence="4 5" key="1">
    <citation type="submission" date="2019-03" db="EMBL/GenBank/DDBJ databases">
        <title>Genomics of glacier-inhabiting Cryobacterium strains.</title>
        <authorList>
            <person name="Liu Q."/>
            <person name="Xin Y.-H."/>
        </authorList>
    </citation>
    <scope>NUCLEOTIDE SEQUENCE [LARGE SCALE GENOMIC DNA]</scope>
    <source>
        <strain evidence="4 5">CGMCC 1.4292</strain>
    </source>
</reference>
<dbReference type="Pfam" id="PF01614">
    <property type="entry name" value="IclR_C"/>
    <property type="match status" value="1"/>
</dbReference>
<dbReference type="PANTHER" id="PTHR30136:SF24">
    <property type="entry name" value="HTH-TYPE TRANSCRIPTIONAL REPRESSOR ALLR"/>
    <property type="match status" value="1"/>
</dbReference>
<dbReference type="PROSITE" id="PS51078">
    <property type="entry name" value="ICLR_ED"/>
    <property type="match status" value="1"/>
</dbReference>
<dbReference type="SUPFAM" id="SSF55781">
    <property type="entry name" value="GAF domain-like"/>
    <property type="match status" value="1"/>
</dbReference>
<dbReference type="AlphaFoldDB" id="A0A4Y8KQM0"/>
<evidence type="ECO:0000313" key="4">
    <source>
        <dbReference type="EMBL" id="TFD81419.1"/>
    </source>
</evidence>
<dbReference type="InterPro" id="IPR005471">
    <property type="entry name" value="Tscrpt_reg_IclR_N"/>
</dbReference>
<keyword evidence="5" id="KW-1185">Reference proteome</keyword>
<dbReference type="RefSeq" id="WP_134172396.1">
    <property type="nucleotide sequence ID" value="NZ_SODI01000001.1"/>
</dbReference>
<keyword evidence="2" id="KW-0238">DNA-binding</keyword>
<dbReference type="OrthoDB" id="9807558at2"/>
<dbReference type="SUPFAM" id="SSF46785">
    <property type="entry name" value="Winged helix' DNA-binding domain"/>
    <property type="match status" value="1"/>
</dbReference>
<dbReference type="EMBL" id="SOHQ01000008">
    <property type="protein sequence ID" value="TFD81419.1"/>
    <property type="molecule type" value="Genomic_DNA"/>
</dbReference>
<dbReference type="InterPro" id="IPR029016">
    <property type="entry name" value="GAF-like_dom_sf"/>
</dbReference>
<organism evidence="4 5">
    <name type="scientific">Cryobacterium psychrophilum</name>
    <dbReference type="NCBI Taxonomy" id="41988"/>
    <lineage>
        <taxon>Bacteria</taxon>
        <taxon>Bacillati</taxon>
        <taxon>Actinomycetota</taxon>
        <taxon>Actinomycetes</taxon>
        <taxon>Micrococcales</taxon>
        <taxon>Microbacteriaceae</taxon>
        <taxon>Cryobacterium</taxon>
    </lineage>
</organism>
<proteinExistence type="predicted"/>
<comment type="caution">
    <text evidence="4">The sequence shown here is derived from an EMBL/GenBank/DDBJ whole genome shotgun (WGS) entry which is preliminary data.</text>
</comment>
<dbReference type="InterPro" id="IPR014757">
    <property type="entry name" value="Tscrpt_reg_IclR_C"/>
</dbReference>
<dbReference type="PROSITE" id="PS51077">
    <property type="entry name" value="HTH_ICLR"/>
    <property type="match status" value="1"/>
</dbReference>
<evidence type="ECO:0000256" key="3">
    <source>
        <dbReference type="ARBA" id="ARBA00023163"/>
    </source>
</evidence>
<dbReference type="InterPro" id="IPR036390">
    <property type="entry name" value="WH_DNA-bd_sf"/>
</dbReference>
<dbReference type="GO" id="GO:0045892">
    <property type="term" value="P:negative regulation of DNA-templated transcription"/>
    <property type="evidence" value="ECO:0007669"/>
    <property type="project" value="TreeGrafter"/>
</dbReference>
<keyword evidence="1" id="KW-0805">Transcription regulation</keyword>
<dbReference type="Gene3D" id="3.30.450.40">
    <property type="match status" value="1"/>
</dbReference>
<dbReference type="Gene3D" id="1.10.10.10">
    <property type="entry name" value="Winged helix-like DNA-binding domain superfamily/Winged helix DNA-binding domain"/>
    <property type="match status" value="1"/>
</dbReference>
<protein>
    <submittedName>
        <fullName evidence="4">IclR family transcriptional regulator</fullName>
    </submittedName>
</protein>
<dbReference type="Proteomes" id="UP000298218">
    <property type="component" value="Unassembled WGS sequence"/>
</dbReference>
<dbReference type="GO" id="GO:0003700">
    <property type="term" value="F:DNA-binding transcription factor activity"/>
    <property type="evidence" value="ECO:0007669"/>
    <property type="project" value="TreeGrafter"/>
</dbReference>
<sequence>MSTTSGENSGPQSVDRAVTVLEIIARKGEASVSDVATEVGVHRSTISRLLAVLRSRGMVEVAGSSGHYRLGPNLLRLAGAVRANLEVRIQGAETSRALASLLGETVNIAITQGDSAVNVYQAEGPSTITVDNWVGHPTPLHATSSGKILLAWLPAQAADALLGATLARYTPETTTDRVTLAQQLALARAEGFAITLGELEEGLNAIAAPIRGPGGHVIAALSVSGPGFRLPRELLLGQAGEVIAAAARISDLMGHLG</sequence>
<dbReference type="SMART" id="SM00346">
    <property type="entry name" value="HTH_ICLR"/>
    <property type="match status" value="1"/>
</dbReference>
<evidence type="ECO:0000313" key="5">
    <source>
        <dbReference type="Proteomes" id="UP000298218"/>
    </source>
</evidence>
<keyword evidence="3" id="KW-0804">Transcription</keyword>
<dbReference type="Pfam" id="PF09339">
    <property type="entry name" value="HTH_IclR"/>
    <property type="match status" value="1"/>
</dbReference>
<dbReference type="InterPro" id="IPR036388">
    <property type="entry name" value="WH-like_DNA-bd_sf"/>
</dbReference>
<name>A0A4Y8KQM0_9MICO</name>
<dbReference type="InterPro" id="IPR050707">
    <property type="entry name" value="HTH_MetabolicPath_Reg"/>
</dbReference>
<evidence type="ECO:0000256" key="2">
    <source>
        <dbReference type="ARBA" id="ARBA00023125"/>
    </source>
</evidence>